<dbReference type="Gene3D" id="1.10.443.10">
    <property type="entry name" value="Intergrase catalytic core"/>
    <property type="match status" value="1"/>
</dbReference>
<comment type="caution">
    <text evidence="1">The sequence shown here is derived from an EMBL/GenBank/DDBJ whole genome shotgun (WGS) entry which is preliminary data.</text>
</comment>
<dbReference type="GO" id="GO:0015074">
    <property type="term" value="P:DNA integration"/>
    <property type="evidence" value="ECO:0007669"/>
    <property type="project" value="InterPro"/>
</dbReference>
<evidence type="ECO:0000313" key="1">
    <source>
        <dbReference type="EMBL" id="KAK7110404.1"/>
    </source>
</evidence>
<sequence>MQCFRGKQVWIKGASLHSARSKIQLPAWDLFLVLRYLASEEFEPLHLASLANLTRKTLFLVLLATARRGSEVHALSGLARDISLEKDGSFSLKFRPDFLAKNQKSGHASPVIHIPPLSAVLAPGDPDGVNCPVRARSSYLARTSPLRSETQKLLFISLNTVRSRDIAKVTLTKWVSMTIRQAYTWWQSQSGDARAILPLTSARTHEARAWSSSLAVLCSGRLSEVLAAAYWRSEDIFINNYLRDIASCRQDGTSALPALVAAGQVLRV</sequence>
<protein>
    <recommendedName>
        <fullName evidence="3">Tyr recombinase domain-containing protein</fullName>
    </recommendedName>
</protein>
<dbReference type="GO" id="GO:0003677">
    <property type="term" value="F:DNA binding"/>
    <property type="evidence" value="ECO:0007669"/>
    <property type="project" value="InterPro"/>
</dbReference>
<reference evidence="1 2" key="1">
    <citation type="submission" date="2024-02" db="EMBL/GenBank/DDBJ databases">
        <title>Chromosome-scale genome assembly of the rough periwinkle Littorina saxatilis.</title>
        <authorList>
            <person name="De Jode A."/>
            <person name="Faria R."/>
            <person name="Formenti G."/>
            <person name="Sims Y."/>
            <person name="Smith T.P."/>
            <person name="Tracey A."/>
            <person name="Wood J.M.D."/>
            <person name="Zagrodzka Z.B."/>
            <person name="Johannesson K."/>
            <person name="Butlin R.K."/>
            <person name="Leder E.H."/>
        </authorList>
    </citation>
    <scope>NUCLEOTIDE SEQUENCE [LARGE SCALE GENOMIC DNA]</scope>
    <source>
        <strain evidence="1">Snail1</strain>
        <tissue evidence="1">Muscle</tissue>
    </source>
</reference>
<keyword evidence="2" id="KW-1185">Reference proteome</keyword>
<dbReference type="Proteomes" id="UP001374579">
    <property type="component" value="Unassembled WGS sequence"/>
</dbReference>
<dbReference type="PANTHER" id="PTHR35617:SF3">
    <property type="entry name" value="CORE-BINDING (CB) DOMAIN-CONTAINING PROTEIN"/>
    <property type="match status" value="1"/>
</dbReference>
<proteinExistence type="predicted"/>
<gene>
    <name evidence="1" type="ORF">V1264_014287</name>
</gene>
<dbReference type="AlphaFoldDB" id="A0AAN9GJM2"/>
<organism evidence="1 2">
    <name type="scientific">Littorina saxatilis</name>
    <dbReference type="NCBI Taxonomy" id="31220"/>
    <lineage>
        <taxon>Eukaryota</taxon>
        <taxon>Metazoa</taxon>
        <taxon>Spiralia</taxon>
        <taxon>Lophotrochozoa</taxon>
        <taxon>Mollusca</taxon>
        <taxon>Gastropoda</taxon>
        <taxon>Caenogastropoda</taxon>
        <taxon>Littorinimorpha</taxon>
        <taxon>Littorinoidea</taxon>
        <taxon>Littorinidae</taxon>
        <taxon>Littorina</taxon>
    </lineage>
</organism>
<name>A0AAN9GJM2_9CAEN</name>
<evidence type="ECO:0000313" key="2">
    <source>
        <dbReference type="Proteomes" id="UP001374579"/>
    </source>
</evidence>
<accession>A0AAN9GJM2</accession>
<dbReference type="InterPro" id="IPR013762">
    <property type="entry name" value="Integrase-like_cat_sf"/>
</dbReference>
<dbReference type="GO" id="GO:0006310">
    <property type="term" value="P:DNA recombination"/>
    <property type="evidence" value="ECO:0007669"/>
    <property type="project" value="InterPro"/>
</dbReference>
<evidence type="ECO:0008006" key="3">
    <source>
        <dbReference type="Google" id="ProtNLM"/>
    </source>
</evidence>
<dbReference type="EMBL" id="JBAMIC010000003">
    <property type="protein sequence ID" value="KAK7110404.1"/>
    <property type="molecule type" value="Genomic_DNA"/>
</dbReference>
<dbReference type="PANTHER" id="PTHR35617">
    <property type="entry name" value="PHAGE_INTEGRASE DOMAIN-CONTAINING PROTEIN"/>
    <property type="match status" value="1"/>
</dbReference>